<dbReference type="Gene3D" id="3.90.1150.10">
    <property type="entry name" value="Aspartate Aminotransferase, domain 1"/>
    <property type="match status" value="1"/>
</dbReference>
<organism evidence="4 5">
    <name type="scientific">Malaciobacter canalis</name>
    <dbReference type="NCBI Taxonomy" id="1912871"/>
    <lineage>
        <taxon>Bacteria</taxon>
        <taxon>Pseudomonadati</taxon>
        <taxon>Campylobacterota</taxon>
        <taxon>Epsilonproteobacteria</taxon>
        <taxon>Campylobacterales</taxon>
        <taxon>Arcobacteraceae</taxon>
        <taxon>Malaciobacter</taxon>
    </lineage>
</organism>
<evidence type="ECO:0000259" key="3">
    <source>
        <dbReference type="Pfam" id="PF00464"/>
    </source>
</evidence>
<dbReference type="EC" id="2.1.2.1" evidence="4"/>
<feature type="domain" description="Serine hydroxymethyltransferase-like" evidence="3">
    <location>
        <begin position="9"/>
        <end position="57"/>
    </location>
</feature>
<dbReference type="InterPro" id="IPR049943">
    <property type="entry name" value="Ser_HO-MeTrfase-like"/>
</dbReference>
<dbReference type="PANTHER" id="PTHR11680:SF35">
    <property type="entry name" value="SERINE HYDROXYMETHYLTRANSFERASE 1"/>
    <property type="match status" value="1"/>
</dbReference>
<evidence type="ECO:0000256" key="2">
    <source>
        <dbReference type="ARBA" id="ARBA00022898"/>
    </source>
</evidence>
<dbReference type="Gene3D" id="3.40.640.10">
    <property type="entry name" value="Type I PLP-dependent aspartate aminotransferase-like (Major domain)"/>
    <property type="match status" value="1"/>
</dbReference>
<dbReference type="PANTHER" id="PTHR11680">
    <property type="entry name" value="SERINE HYDROXYMETHYLTRANSFERASE"/>
    <property type="match status" value="1"/>
</dbReference>
<evidence type="ECO:0000256" key="1">
    <source>
        <dbReference type="ARBA" id="ARBA00001933"/>
    </source>
</evidence>
<dbReference type="Pfam" id="PF00464">
    <property type="entry name" value="SHMT"/>
    <property type="match status" value="1"/>
</dbReference>
<name>A0ABX4LP37_9BACT</name>
<proteinExistence type="predicted"/>
<sequence length="57" mass="6514">MSYITNANLEQADERVYSIIQKELKRQTNHLEMIASENFTSPAVMQAMGSVFTNKYA</sequence>
<protein>
    <submittedName>
        <fullName evidence="4">Serine hydroxymethyltransferase</fullName>
        <ecNumber evidence="4">2.1.2.1</ecNumber>
    </submittedName>
</protein>
<evidence type="ECO:0000313" key="5">
    <source>
        <dbReference type="Proteomes" id="UP000221384"/>
    </source>
</evidence>
<dbReference type="InterPro" id="IPR015421">
    <property type="entry name" value="PyrdxlP-dep_Trfase_major"/>
</dbReference>
<dbReference type="InterPro" id="IPR015424">
    <property type="entry name" value="PyrdxlP-dep_Trfase"/>
</dbReference>
<dbReference type="InterPro" id="IPR015422">
    <property type="entry name" value="PyrdxlP-dep_Trfase_small"/>
</dbReference>
<gene>
    <name evidence="4" type="primary">glyA</name>
    <name evidence="4" type="ORF">CPG37_08385</name>
</gene>
<dbReference type="EMBL" id="NWVW01000009">
    <property type="protein sequence ID" value="PHO09513.1"/>
    <property type="molecule type" value="Genomic_DNA"/>
</dbReference>
<dbReference type="SUPFAM" id="SSF53383">
    <property type="entry name" value="PLP-dependent transferases"/>
    <property type="match status" value="1"/>
</dbReference>
<dbReference type="InterPro" id="IPR039429">
    <property type="entry name" value="SHMT-like_dom"/>
</dbReference>
<feature type="non-terminal residue" evidence="4">
    <location>
        <position position="57"/>
    </location>
</feature>
<comment type="cofactor">
    <cofactor evidence="1">
        <name>pyridoxal 5'-phosphate</name>
        <dbReference type="ChEBI" id="CHEBI:597326"/>
    </cofactor>
</comment>
<reference evidence="4 5" key="1">
    <citation type="submission" date="2017-09" db="EMBL/GenBank/DDBJ databases">
        <authorList>
            <person name="Perez-Cataluna A."/>
            <person name="Figueras M.J."/>
            <person name="Salas-Masso N."/>
        </authorList>
    </citation>
    <scope>NUCLEOTIDE SEQUENCE [LARGE SCALE GENOMIC DNA]</scope>
    <source>
        <strain evidence="4 5">F138-33</strain>
    </source>
</reference>
<accession>A0ABX4LP37</accession>
<dbReference type="Proteomes" id="UP000221384">
    <property type="component" value="Unassembled WGS sequence"/>
</dbReference>
<comment type="caution">
    <text evidence="4">The sequence shown here is derived from an EMBL/GenBank/DDBJ whole genome shotgun (WGS) entry which is preliminary data.</text>
</comment>
<keyword evidence="2" id="KW-0663">Pyridoxal phosphate</keyword>
<evidence type="ECO:0000313" key="4">
    <source>
        <dbReference type="EMBL" id="PHO09513.1"/>
    </source>
</evidence>
<keyword evidence="5" id="KW-1185">Reference proteome</keyword>
<keyword evidence="4" id="KW-0808">Transferase</keyword>
<dbReference type="GO" id="GO:0004372">
    <property type="term" value="F:glycine hydroxymethyltransferase activity"/>
    <property type="evidence" value="ECO:0007669"/>
    <property type="project" value="UniProtKB-EC"/>
</dbReference>